<dbReference type="RefSeq" id="WP_206571531.1">
    <property type="nucleotide sequence ID" value="NZ_JAFKCW010000006.1"/>
</dbReference>
<comment type="caution">
    <text evidence="2">The sequence shown here is derived from an EMBL/GenBank/DDBJ whole genome shotgun (WGS) entry which is preliminary data.</text>
</comment>
<dbReference type="SUPFAM" id="SSF54427">
    <property type="entry name" value="NTF2-like"/>
    <property type="match status" value="1"/>
</dbReference>
<organism evidence="2 3">
    <name type="scientific">Algoriphagus aestuariicola</name>
    <dbReference type="NCBI Taxonomy" id="1852016"/>
    <lineage>
        <taxon>Bacteria</taxon>
        <taxon>Pseudomonadati</taxon>
        <taxon>Bacteroidota</taxon>
        <taxon>Cytophagia</taxon>
        <taxon>Cytophagales</taxon>
        <taxon>Cyclobacteriaceae</taxon>
        <taxon>Algoriphagus</taxon>
    </lineage>
</organism>
<evidence type="ECO:0000313" key="2">
    <source>
        <dbReference type="EMBL" id="MBN7803534.1"/>
    </source>
</evidence>
<accession>A0ABS3C0N0</accession>
<keyword evidence="3" id="KW-1185">Reference proteome</keyword>
<evidence type="ECO:0000259" key="1">
    <source>
        <dbReference type="Pfam" id="PF13474"/>
    </source>
</evidence>
<dbReference type="Gene3D" id="3.10.450.50">
    <property type="match status" value="1"/>
</dbReference>
<dbReference type="InterPro" id="IPR037401">
    <property type="entry name" value="SnoaL-like"/>
</dbReference>
<proteinExistence type="predicted"/>
<sequence length="137" mass="15572">MEIEDFFKIYQKSAWDKDASAMIDLYDEHALIFDMWDQGYVSNPSEWRKIITDWLGTLGEEKVKVEFEMVKIHQSGNVGFASALIQFQAISGDGTVLRSMRNRISLGFSKIEDGWKVIHQHTSAPISSDGLTALLEI</sequence>
<feature type="domain" description="SnoaL-like" evidence="1">
    <location>
        <begin position="3"/>
        <end position="126"/>
    </location>
</feature>
<gene>
    <name evidence="2" type="ORF">J0A67_21880</name>
</gene>
<dbReference type="Pfam" id="PF13474">
    <property type="entry name" value="SnoaL_3"/>
    <property type="match status" value="1"/>
</dbReference>
<reference evidence="2 3" key="1">
    <citation type="submission" date="2021-03" db="EMBL/GenBank/DDBJ databases">
        <title>novel species isolated from a fishpond in China.</title>
        <authorList>
            <person name="Lu H."/>
            <person name="Cai Z."/>
        </authorList>
    </citation>
    <scope>NUCLEOTIDE SEQUENCE [LARGE SCALE GENOMIC DNA]</scope>
    <source>
        <strain evidence="2 3">JCM 31546</strain>
    </source>
</reference>
<dbReference type="EMBL" id="JAFKCW010000006">
    <property type="protein sequence ID" value="MBN7803534.1"/>
    <property type="molecule type" value="Genomic_DNA"/>
</dbReference>
<dbReference type="Proteomes" id="UP000664698">
    <property type="component" value="Unassembled WGS sequence"/>
</dbReference>
<dbReference type="InterPro" id="IPR032710">
    <property type="entry name" value="NTF2-like_dom_sf"/>
</dbReference>
<name>A0ABS3C0N0_9BACT</name>
<protein>
    <submittedName>
        <fullName evidence="2">Nuclear transport factor 2 family protein</fullName>
    </submittedName>
</protein>
<evidence type="ECO:0000313" key="3">
    <source>
        <dbReference type="Proteomes" id="UP000664698"/>
    </source>
</evidence>